<feature type="region of interest" description="Disordered" evidence="1">
    <location>
        <begin position="243"/>
        <end position="291"/>
    </location>
</feature>
<accession>A0A8S5MP35</accession>
<reference evidence="2" key="1">
    <citation type="journal article" date="2021" name="Proc. Natl. Acad. Sci. U.S.A.">
        <title>A Catalog of Tens of Thousands of Viruses from Human Metagenomes Reveals Hidden Associations with Chronic Diseases.</title>
        <authorList>
            <person name="Tisza M.J."/>
            <person name="Buck C.B."/>
        </authorList>
    </citation>
    <scope>NUCLEOTIDE SEQUENCE</scope>
    <source>
        <strain evidence="2">Ct0yq10</strain>
    </source>
</reference>
<organism evidence="2">
    <name type="scientific">Siphoviridae sp. ct0yq10</name>
    <dbReference type="NCBI Taxonomy" id="2826270"/>
    <lineage>
        <taxon>Viruses</taxon>
        <taxon>Duplodnaviria</taxon>
        <taxon>Heunggongvirae</taxon>
        <taxon>Uroviricota</taxon>
        <taxon>Caudoviricetes</taxon>
    </lineage>
</organism>
<evidence type="ECO:0000313" key="2">
    <source>
        <dbReference type="EMBL" id="DAD84065.1"/>
    </source>
</evidence>
<sequence>MHIKTQIAGKIMNEINDYLERKDSLDNILNLSQESTEKECLSVNKVENSEGYMTLLSEGSVLYQDGTIRLYLCKGTLKNWYDSIDETFEGYVSTGHRDLNSYPVREGYFRKSDLKLVQDDNGRYDLLVKPHVNTQLSNVKDIILQDEPFAISSEFLWYHKDIGDDDIEEYAKLIAYNVEHGGDIDVPITDKVEITGFSFVGNPGNAKSGGYDPSLLVRNEEEHLKNKEILEKVLAHLSAQVEPEEVKEDEVLEEAPVVEEEPKAEEAEEKVEEATEEPKEEEAKSEESQALAQAIEAIEALTAENEALKAEIATKDAIIAEKEANESVVEGQLSKLAVLLDKANPVVEKASKVEEEQPKNRFGRVRFGGQ</sequence>
<evidence type="ECO:0000256" key="1">
    <source>
        <dbReference type="SAM" id="MobiDB-lite"/>
    </source>
</evidence>
<dbReference type="EMBL" id="BK014951">
    <property type="protein sequence ID" value="DAD84065.1"/>
    <property type="molecule type" value="Genomic_DNA"/>
</dbReference>
<feature type="region of interest" description="Disordered" evidence="1">
    <location>
        <begin position="351"/>
        <end position="370"/>
    </location>
</feature>
<evidence type="ECO:0008006" key="3">
    <source>
        <dbReference type="Google" id="ProtNLM"/>
    </source>
</evidence>
<feature type="compositionally biased region" description="Basic and acidic residues" evidence="1">
    <location>
        <begin position="272"/>
        <end position="287"/>
    </location>
</feature>
<name>A0A8S5MP35_9CAUD</name>
<proteinExistence type="predicted"/>
<feature type="compositionally biased region" description="Acidic residues" evidence="1">
    <location>
        <begin position="243"/>
        <end position="259"/>
    </location>
</feature>
<protein>
    <recommendedName>
        <fullName evidence="3">Phage protein</fullName>
    </recommendedName>
</protein>